<feature type="compositionally biased region" description="Basic and acidic residues" evidence="1">
    <location>
        <begin position="57"/>
        <end position="82"/>
    </location>
</feature>
<reference evidence="3" key="1">
    <citation type="submission" date="2015-07" db="EMBL/GenBank/DDBJ databases">
        <authorList>
            <person name="Teixeira M.M."/>
            <person name="Souza R.C."/>
            <person name="Almeida L.G."/>
            <person name="Vicente V.A."/>
            <person name="de Hoog S."/>
            <person name="Bocca A.L."/>
            <person name="de Almeida S.R."/>
            <person name="Vasconcelos A.T."/>
            <person name="Felipe M.S."/>
        </authorList>
    </citation>
    <scope>NUCLEOTIDE SEQUENCE [LARGE SCALE GENOMIC DNA]</scope>
    <source>
        <strain evidence="3">KSF</strain>
    </source>
</reference>
<feature type="compositionally biased region" description="Low complexity" evidence="1">
    <location>
        <begin position="306"/>
        <end position="315"/>
    </location>
</feature>
<dbReference type="VEuPathDB" id="FungiDB:CLCR_08125"/>
<feature type="compositionally biased region" description="Polar residues" evidence="1">
    <location>
        <begin position="578"/>
        <end position="591"/>
    </location>
</feature>
<keyword evidence="3" id="KW-1185">Reference proteome</keyword>
<dbReference type="EMBL" id="LGRB01000009">
    <property type="protein sequence ID" value="OCT52158.1"/>
    <property type="molecule type" value="Genomic_DNA"/>
</dbReference>
<feature type="region of interest" description="Disordered" evidence="1">
    <location>
        <begin position="57"/>
        <end position="94"/>
    </location>
</feature>
<dbReference type="AlphaFoldDB" id="A0A1C1CUI9"/>
<feature type="compositionally biased region" description="Low complexity" evidence="1">
    <location>
        <begin position="552"/>
        <end position="565"/>
    </location>
</feature>
<feature type="compositionally biased region" description="Polar residues" evidence="1">
    <location>
        <begin position="353"/>
        <end position="374"/>
    </location>
</feature>
<feature type="region of interest" description="Disordered" evidence="1">
    <location>
        <begin position="343"/>
        <end position="376"/>
    </location>
</feature>
<feature type="region of interest" description="Disordered" evidence="1">
    <location>
        <begin position="1"/>
        <end position="35"/>
    </location>
</feature>
<proteinExistence type="predicted"/>
<feature type="compositionally biased region" description="Polar residues" evidence="1">
    <location>
        <begin position="600"/>
        <end position="612"/>
    </location>
</feature>
<name>A0A1C1CUI9_9EURO</name>
<feature type="region of interest" description="Disordered" evidence="1">
    <location>
        <begin position="271"/>
        <end position="319"/>
    </location>
</feature>
<dbReference type="VEuPathDB" id="FungiDB:G647_05997"/>
<sequence>MNDTMVPNPRRHVRASEEEPVDVQSSDPNAEEESEMMLLQRAELGEFRAHDIKYGVDEGSRRHARDFHPSRQCDRQGSKEADVASENQSKMDSWNSFHTTVDASDMSTNEARNLHGHRARTRDQLQEEAFRFGLKSVDQLSLEHIDDHSGGGRRVGNKHSIGRFNPPQALSSRHISRPQGSNPPGSSKVAPNPNRDRSEHGRPWPPAAPIGTPSPASNTRLNASPAKAVIKRMPGIAGGGQVPAKAAPMKPPSAPVRQPQAFILSDPSDFMSAVKGPSKKAEQSNNEAPAPNVNAGHDTPAPPPAAAAQENAQPNFSDPSIRRVPVEEFSFPAAAALAPGEVATHTDGAPSPMTLSGFSASTEMHQQAPVSTESHGSDLIGLGIGNVEVQEATTVLDVHQSPNAAAQVSGLSPTGSIMDSPILDDVKSDVLSAQPGNFIEFAGRKYVSLDELLALREAIERHISTAVTTDAAAAARSFETPNEAVDAPRAQRTGASSPTSSSTPTTAIPTRHVNPFAPRESFSDDYANTTATAAPSADIKEEVPAAKPEKVPTTTRTKPFTSKTTISSKWGDEPSDQPARSTPFSSKTTIKSKWGDEPSPQASPVPTTSVRNPSPIIGDRRVFGANGPEYDPPLPQAAQKRKFHEPGPGFYALVQSYANMNLGNGNERA</sequence>
<dbReference type="Proteomes" id="UP000094526">
    <property type="component" value="Unassembled WGS sequence"/>
</dbReference>
<feature type="region of interest" description="Disordered" evidence="1">
    <location>
        <begin position="143"/>
        <end position="221"/>
    </location>
</feature>
<evidence type="ECO:0000313" key="2">
    <source>
        <dbReference type="EMBL" id="OCT52158.1"/>
    </source>
</evidence>
<feature type="compositionally biased region" description="Basic and acidic residues" evidence="1">
    <location>
        <begin position="538"/>
        <end position="550"/>
    </location>
</feature>
<dbReference type="OrthoDB" id="4160377at2759"/>
<dbReference type="STRING" id="86049.A0A1C1CUI9"/>
<feature type="compositionally biased region" description="Polar residues" evidence="1">
    <location>
        <begin position="168"/>
        <end position="185"/>
    </location>
</feature>
<protein>
    <submittedName>
        <fullName evidence="2">Uncharacterized protein</fullName>
    </submittedName>
</protein>
<feature type="compositionally biased region" description="Low complexity" evidence="1">
    <location>
        <begin position="495"/>
        <end position="510"/>
    </location>
</feature>
<evidence type="ECO:0000256" key="1">
    <source>
        <dbReference type="SAM" id="MobiDB-lite"/>
    </source>
</evidence>
<feature type="region of interest" description="Disordered" evidence="1">
    <location>
        <begin position="237"/>
        <end position="256"/>
    </location>
</feature>
<feature type="region of interest" description="Disordered" evidence="1">
    <location>
        <begin position="477"/>
        <end position="643"/>
    </location>
</feature>
<comment type="caution">
    <text evidence="2">The sequence shown here is derived from an EMBL/GenBank/DDBJ whole genome shotgun (WGS) entry which is preliminary data.</text>
</comment>
<accession>A0A1C1CUI9</accession>
<feature type="compositionally biased region" description="Polar residues" evidence="1">
    <location>
        <begin position="85"/>
        <end position="94"/>
    </location>
</feature>
<gene>
    <name evidence="2" type="ORF">CLCR_08125</name>
</gene>
<evidence type="ECO:0000313" key="3">
    <source>
        <dbReference type="Proteomes" id="UP000094526"/>
    </source>
</evidence>
<organism evidence="2 3">
    <name type="scientific">Cladophialophora carrionii</name>
    <dbReference type="NCBI Taxonomy" id="86049"/>
    <lineage>
        <taxon>Eukaryota</taxon>
        <taxon>Fungi</taxon>
        <taxon>Dikarya</taxon>
        <taxon>Ascomycota</taxon>
        <taxon>Pezizomycotina</taxon>
        <taxon>Eurotiomycetes</taxon>
        <taxon>Chaetothyriomycetidae</taxon>
        <taxon>Chaetothyriales</taxon>
        <taxon>Herpotrichiellaceae</taxon>
        <taxon>Cladophialophora</taxon>
    </lineage>
</organism>